<gene>
    <name evidence="4" type="ORF">DSCA_33250</name>
</gene>
<dbReference type="AlphaFoldDB" id="A0A5K7YLZ2"/>
<evidence type="ECO:0000256" key="2">
    <source>
        <dbReference type="ARBA" id="ARBA00022723"/>
    </source>
</evidence>
<dbReference type="InterPro" id="IPR035938">
    <property type="entry name" value="Hemerythrin-like_sf"/>
</dbReference>
<evidence type="ECO:0008006" key="6">
    <source>
        <dbReference type="Google" id="ProtNLM"/>
    </source>
</evidence>
<evidence type="ECO:0000256" key="3">
    <source>
        <dbReference type="ARBA" id="ARBA00023004"/>
    </source>
</evidence>
<evidence type="ECO:0000313" key="4">
    <source>
        <dbReference type="EMBL" id="BBO69395.1"/>
    </source>
</evidence>
<protein>
    <recommendedName>
        <fullName evidence="6">Hemerythrin-like domain-containing protein</fullName>
    </recommendedName>
</protein>
<accession>A0A5K7YLZ2</accession>
<dbReference type="EMBL" id="AP021874">
    <property type="protein sequence ID" value="BBO69395.1"/>
    <property type="molecule type" value="Genomic_DNA"/>
</dbReference>
<comment type="similarity">
    <text evidence="1">Belongs to the hemerythrin family.</text>
</comment>
<reference evidence="4 5" key="1">
    <citation type="submission" date="2019-11" db="EMBL/GenBank/DDBJ databases">
        <title>Comparative genomics of hydrocarbon-degrading Desulfosarcina strains.</title>
        <authorList>
            <person name="Watanabe M."/>
            <person name="Kojima H."/>
            <person name="Fukui M."/>
        </authorList>
    </citation>
    <scope>NUCLEOTIDE SEQUENCE [LARGE SCALE GENOMIC DNA]</scope>
    <source>
        <strain evidence="4 5">PL12</strain>
    </source>
</reference>
<organism evidence="4 5">
    <name type="scientific">Desulfosarcina alkanivorans</name>
    <dbReference type="NCBI Taxonomy" id="571177"/>
    <lineage>
        <taxon>Bacteria</taxon>
        <taxon>Pseudomonadati</taxon>
        <taxon>Thermodesulfobacteriota</taxon>
        <taxon>Desulfobacteria</taxon>
        <taxon>Desulfobacterales</taxon>
        <taxon>Desulfosarcinaceae</taxon>
        <taxon>Desulfosarcina</taxon>
    </lineage>
</organism>
<name>A0A5K7YLZ2_9BACT</name>
<keyword evidence="3" id="KW-0408">Iron</keyword>
<dbReference type="KEGG" id="dalk:DSCA_33250"/>
<keyword evidence="2" id="KW-0479">Metal-binding</keyword>
<dbReference type="Gene3D" id="1.20.120.50">
    <property type="entry name" value="Hemerythrin-like"/>
    <property type="match status" value="1"/>
</dbReference>
<dbReference type="SUPFAM" id="SSF47188">
    <property type="entry name" value="Hemerythrin-like"/>
    <property type="match status" value="1"/>
</dbReference>
<evidence type="ECO:0000256" key="1">
    <source>
        <dbReference type="ARBA" id="ARBA00010587"/>
    </source>
</evidence>
<keyword evidence="5" id="KW-1185">Reference proteome</keyword>
<sequence>MTVPFANFNPPPYHVLFTGAPMYYSYFSTGSLRIDSEHANIDSMIDLCRSKSGNWIPTARILVSAFVNHLDSEEKICREEGLAMTREHLAEHQLLKSRLALIDRQVVNHDLEKNVFLSMLRDILFYHISNFDKQLNPA</sequence>
<evidence type="ECO:0000313" key="5">
    <source>
        <dbReference type="Proteomes" id="UP000427906"/>
    </source>
</evidence>
<proteinExistence type="inferred from homology"/>
<dbReference type="Proteomes" id="UP000427906">
    <property type="component" value="Chromosome"/>
</dbReference>
<dbReference type="GO" id="GO:0046872">
    <property type="term" value="F:metal ion binding"/>
    <property type="evidence" value="ECO:0007669"/>
    <property type="project" value="UniProtKB-KW"/>
</dbReference>